<evidence type="ECO:0000256" key="2">
    <source>
        <dbReference type="ARBA" id="ARBA00023015"/>
    </source>
</evidence>
<keyword evidence="2" id="KW-0805">Transcription regulation</keyword>
<sequence length="679" mass="75905">MELYQLKVFLEVARHLSFTEAADALHLTQPAVSAKIKSLESELDVTLFHRLGRKIQLTEMGQCLVEEGSKLLALEQQVINRIQDLKSGKHRTLRIGCTALVADEWLPSLLFRYRSQHPNLTTQCLEFDNTELLYRAIIESSVDLGISDIEFREFNEISATAVDTIVYGAFVRGEHPHWGQTWLSIGETLHQPWVVLAEGSPSRLVFESRLAEVGIRLSDFQRLETVDSLSLMRTYIMQGGYLGFGSSLEFVMERQAQLMGLVPLQEFALEANLYLLQPRRLTAATAKSDQDMPQGSAETAQAFLQFLRTTHADPPAVPSPPSDRPPLITPPQPMRLRSPSFGLRSHSSASTEVLKIVIGTQNSTIHSTTAGLVIRQLGLLEHFLPREGRYSSTHIQIEWQDFTSGSPIVQRLRSEQLDFGVLGDYPLLLTALQLTGSQQPTTHLISFVAINPNGRGNAVIVPQGSQLSSIEDLRGRTIAVPWESSAHGMIIRVLGEANLLSKVKLTNIDDLTFNFTARPHRVVDGYGHFAPFWEIARRQGQFRQLFDGHATGLPAFHGVVVRSTFAEDHPDIVVAYLRALRAAQYWYVTTPSAPNLVGQWLQLDPHVVAHVMPQEVAFDYPKGCPENDHTGLFFQDATIRSDWLKGHLSTLQGIPGSGNFVGIDLNSWVRTEFMEKVWN</sequence>
<evidence type="ECO:0000256" key="4">
    <source>
        <dbReference type="ARBA" id="ARBA00023163"/>
    </source>
</evidence>
<evidence type="ECO:0000256" key="1">
    <source>
        <dbReference type="ARBA" id="ARBA00009437"/>
    </source>
</evidence>
<proteinExistence type="inferred from homology"/>
<dbReference type="PANTHER" id="PTHR30126:SF91">
    <property type="entry name" value="LYSR FAMILY TRANSCRIPTIONAL REGULATOR"/>
    <property type="match status" value="1"/>
</dbReference>
<dbReference type="Gene3D" id="3.40.190.290">
    <property type="match status" value="1"/>
</dbReference>
<dbReference type="Pfam" id="PF03466">
    <property type="entry name" value="LysR_substrate"/>
    <property type="match status" value="1"/>
</dbReference>
<feature type="region of interest" description="Disordered" evidence="5">
    <location>
        <begin position="311"/>
        <end position="332"/>
    </location>
</feature>
<feature type="domain" description="HTH lysR-type" evidence="6">
    <location>
        <begin position="1"/>
        <end position="58"/>
    </location>
</feature>
<dbReference type="PRINTS" id="PR00039">
    <property type="entry name" value="HTHLYSR"/>
</dbReference>
<comment type="caution">
    <text evidence="7">The sequence shown here is derived from an EMBL/GenBank/DDBJ whole genome shotgun (WGS) entry which is preliminary data.</text>
</comment>
<evidence type="ECO:0000313" key="7">
    <source>
        <dbReference type="EMBL" id="MCJ2541371.1"/>
    </source>
</evidence>
<dbReference type="InterPro" id="IPR000847">
    <property type="entry name" value="LysR_HTH_N"/>
</dbReference>
<keyword evidence="4" id="KW-0804">Transcription</keyword>
<comment type="similarity">
    <text evidence="1">Belongs to the LysR transcriptional regulatory family.</text>
</comment>
<protein>
    <submittedName>
        <fullName evidence="7">LysR family transcriptional regulator</fullName>
    </submittedName>
</protein>
<dbReference type="InterPro" id="IPR005119">
    <property type="entry name" value="LysR_subst-bd"/>
</dbReference>
<evidence type="ECO:0000259" key="6">
    <source>
        <dbReference type="PROSITE" id="PS50931"/>
    </source>
</evidence>
<reference evidence="7" key="1">
    <citation type="submission" date="2021-02" db="EMBL/GenBank/DDBJ databases">
        <title>The CRISPR/cas machinery reduction and long-range gene transfer in the hot spring cyanobacterium Synechococcus.</title>
        <authorList>
            <person name="Dvorak P."/>
            <person name="Jahodarova E."/>
            <person name="Hasler P."/>
            <person name="Poulickova A."/>
        </authorList>
    </citation>
    <scope>NUCLEOTIDE SEQUENCE</scope>
    <source>
        <strain evidence="7">Rupite</strain>
    </source>
</reference>
<dbReference type="Pfam" id="PF00126">
    <property type="entry name" value="HTH_1"/>
    <property type="match status" value="1"/>
</dbReference>
<dbReference type="PANTHER" id="PTHR30126">
    <property type="entry name" value="HTH-TYPE TRANSCRIPTIONAL REGULATOR"/>
    <property type="match status" value="1"/>
</dbReference>
<dbReference type="InterPro" id="IPR036390">
    <property type="entry name" value="WH_DNA-bd_sf"/>
</dbReference>
<dbReference type="PROSITE" id="PS50931">
    <property type="entry name" value="HTH_LYSR"/>
    <property type="match status" value="1"/>
</dbReference>
<keyword evidence="3" id="KW-0238">DNA-binding</keyword>
<dbReference type="Proteomes" id="UP000830835">
    <property type="component" value="Unassembled WGS sequence"/>
</dbReference>
<dbReference type="EMBL" id="JAFIRA010000001">
    <property type="protein sequence ID" value="MCJ2541371.1"/>
    <property type="molecule type" value="Genomic_DNA"/>
</dbReference>
<dbReference type="InterPro" id="IPR036388">
    <property type="entry name" value="WH-like_DNA-bd_sf"/>
</dbReference>
<accession>A0ABT0C6E8</accession>
<feature type="compositionally biased region" description="Pro residues" evidence="5">
    <location>
        <begin position="315"/>
        <end position="332"/>
    </location>
</feature>
<dbReference type="SUPFAM" id="SSF46785">
    <property type="entry name" value="Winged helix' DNA-binding domain"/>
    <property type="match status" value="1"/>
</dbReference>
<dbReference type="RefSeq" id="WP_244348372.1">
    <property type="nucleotide sequence ID" value="NZ_JAFIRA010000001.1"/>
</dbReference>
<dbReference type="Pfam" id="PF09084">
    <property type="entry name" value="NMT1"/>
    <property type="match status" value="1"/>
</dbReference>
<dbReference type="Gene3D" id="1.10.10.10">
    <property type="entry name" value="Winged helix-like DNA-binding domain superfamily/Winged helix DNA-binding domain"/>
    <property type="match status" value="1"/>
</dbReference>
<evidence type="ECO:0000256" key="5">
    <source>
        <dbReference type="SAM" id="MobiDB-lite"/>
    </source>
</evidence>
<dbReference type="InterPro" id="IPR015168">
    <property type="entry name" value="SsuA/THI5"/>
</dbReference>
<organism evidence="7 8">
    <name type="scientific">Thermostichus vulcanus str. 'Rupite'</name>
    <dbReference type="NCBI Taxonomy" id="2813851"/>
    <lineage>
        <taxon>Bacteria</taxon>
        <taxon>Bacillati</taxon>
        <taxon>Cyanobacteriota</taxon>
        <taxon>Cyanophyceae</taxon>
        <taxon>Thermostichales</taxon>
        <taxon>Thermostichaceae</taxon>
        <taxon>Thermostichus</taxon>
    </lineage>
</organism>
<dbReference type="Gene3D" id="3.40.190.10">
    <property type="entry name" value="Periplasmic binding protein-like II"/>
    <property type="match status" value="2"/>
</dbReference>
<keyword evidence="8" id="KW-1185">Reference proteome</keyword>
<evidence type="ECO:0000313" key="8">
    <source>
        <dbReference type="Proteomes" id="UP000830835"/>
    </source>
</evidence>
<evidence type="ECO:0000256" key="3">
    <source>
        <dbReference type="ARBA" id="ARBA00023125"/>
    </source>
</evidence>
<gene>
    <name evidence="7" type="ORF">JX360_00370</name>
</gene>
<name>A0ABT0C6E8_THEVL</name>
<dbReference type="SUPFAM" id="SSF53850">
    <property type="entry name" value="Periplasmic binding protein-like II"/>
    <property type="match status" value="2"/>
</dbReference>